<feature type="non-terminal residue" evidence="1">
    <location>
        <position position="1"/>
    </location>
</feature>
<name>A0A8X6MAY2_9ARAC</name>
<dbReference type="OrthoDB" id="6123450at2759"/>
<dbReference type="AlphaFoldDB" id="A0A8X6MAY2"/>
<dbReference type="EMBL" id="BMAV01025571">
    <property type="protein sequence ID" value="GFS42603.1"/>
    <property type="molecule type" value="Genomic_DNA"/>
</dbReference>
<keyword evidence="2" id="KW-1185">Reference proteome</keyword>
<comment type="caution">
    <text evidence="1">The sequence shown here is derived from an EMBL/GenBank/DDBJ whole genome shotgun (WGS) entry which is preliminary data.</text>
</comment>
<protein>
    <submittedName>
        <fullName evidence="1">Putative phosphoenolpyruvate synthase</fullName>
    </submittedName>
</protein>
<evidence type="ECO:0000313" key="2">
    <source>
        <dbReference type="Proteomes" id="UP000886998"/>
    </source>
</evidence>
<gene>
    <name evidence="1" type="primary">ppsA_6</name>
    <name evidence="1" type="ORF">TNIN_146731</name>
</gene>
<proteinExistence type="predicted"/>
<evidence type="ECO:0000313" key="1">
    <source>
        <dbReference type="EMBL" id="GFS42603.1"/>
    </source>
</evidence>
<organism evidence="1 2">
    <name type="scientific">Trichonephila inaurata madagascariensis</name>
    <dbReference type="NCBI Taxonomy" id="2747483"/>
    <lineage>
        <taxon>Eukaryota</taxon>
        <taxon>Metazoa</taxon>
        <taxon>Ecdysozoa</taxon>
        <taxon>Arthropoda</taxon>
        <taxon>Chelicerata</taxon>
        <taxon>Arachnida</taxon>
        <taxon>Araneae</taxon>
        <taxon>Araneomorphae</taxon>
        <taxon>Entelegynae</taxon>
        <taxon>Araneoidea</taxon>
        <taxon>Nephilidae</taxon>
        <taxon>Trichonephila</taxon>
        <taxon>Trichonephila inaurata</taxon>
    </lineage>
</organism>
<reference evidence="1" key="1">
    <citation type="submission" date="2020-08" db="EMBL/GenBank/DDBJ databases">
        <title>Multicomponent nature underlies the extraordinary mechanical properties of spider dragline silk.</title>
        <authorList>
            <person name="Kono N."/>
            <person name="Nakamura H."/>
            <person name="Mori M."/>
            <person name="Yoshida Y."/>
            <person name="Ohtoshi R."/>
            <person name="Malay A.D."/>
            <person name="Moran D.A.P."/>
            <person name="Tomita M."/>
            <person name="Numata K."/>
            <person name="Arakawa K."/>
        </authorList>
    </citation>
    <scope>NUCLEOTIDE SEQUENCE</scope>
</reference>
<dbReference type="Proteomes" id="UP000886998">
    <property type="component" value="Unassembled WGS sequence"/>
</dbReference>
<sequence>WKAASDVYDCTLDTNPKGFASSMARSGWRVPFVPPVKKFTETLNFYAQTGNISGAVSINDGPEYEIYLFGEKMRSLGKFPIFIC</sequence>
<accession>A0A8X6MAY2</accession>